<dbReference type="Proteomes" id="UP001064087">
    <property type="component" value="Chromosome"/>
</dbReference>
<keyword evidence="2" id="KW-1133">Transmembrane helix</keyword>
<dbReference type="RefSeq" id="WP_263048370.1">
    <property type="nucleotide sequence ID" value="NZ_CP106738.1"/>
</dbReference>
<organism evidence="3 4">
    <name type="scientific">Roseovarius pelagicus</name>
    <dbReference type="NCBI Taxonomy" id="2980108"/>
    <lineage>
        <taxon>Bacteria</taxon>
        <taxon>Pseudomonadati</taxon>
        <taxon>Pseudomonadota</taxon>
        <taxon>Alphaproteobacteria</taxon>
        <taxon>Rhodobacterales</taxon>
        <taxon>Roseobacteraceae</taxon>
        <taxon>Roseovarius</taxon>
    </lineage>
</organism>
<evidence type="ECO:0008006" key="5">
    <source>
        <dbReference type="Google" id="ProtNLM"/>
    </source>
</evidence>
<evidence type="ECO:0000256" key="2">
    <source>
        <dbReference type="SAM" id="Phobius"/>
    </source>
</evidence>
<reference evidence="3" key="1">
    <citation type="submission" date="2022-10" db="EMBL/GenBank/DDBJ databases">
        <title>Roseovarius pelagicus sp. nov., isolated from Arctic seawater.</title>
        <authorList>
            <person name="Hong Y.W."/>
            <person name="Hwang C.Y."/>
        </authorList>
    </citation>
    <scope>NUCLEOTIDE SEQUENCE</scope>
    <source>
        <strain evidence="3">HL-MP18</strain>
    </source>
</reference>
<accession>A0ABY6DCR0</accession>
<sequence length="154" mass="16524">MALTEGDPDSPKNGEVLGPAASRPSDDSPVGDNYIALISQYTERPDLLINALESHDPGFVKRMNEKAESRSDRMADARFWFGGIQAYSGLVVAVLAALTVLGLLVFAVTQLDAGFWLIIGLAAFYAVTQGGPSGFMELCRGISDLFRRGSNKPN</sequence>
<feature type="transmembrane region" description="Helical" evidence="2">
    <location>
        <begin position="79"/>
        <end position="108"/>
    </location>
</feature>
<feature type="transmembrane region" description="Helical" evidence="2">
    <location>
        <begin position="114"/>
        <end position="138"/>
    </location>
</feature>
<name>A0ABY6DCR0_9RHOB</name>
<keyword evidence="4" id="KW-1185">Reference proteome</keyword>
<protein>
    <recommendedName>
        <fullName evidence="5">Holin-X, holin superfamily III</fullName>
    </recommendedName>
</protein>
<feature type="region of interest" description="Disordered" evidence="1">
    <location>
        <begin position="1"/>
        <end position="29"/>
    </location>
</feature>
<gene>
    <name evidence="3" type="ORF">N7U68_04490</name>
</gene>
<evidence type="ECO:0000256" key="1">
    <source>
        <dbReference type="SAM" id="MobiDB-lite"/>
    </source>
</evidence>
<evidence type="ECO:0000313" key="4">
    <source>
        <dbReference type="Proteomes" id="UP001064087"/>
    </source>
</evidence>
<proteinExistence type="predicted"/>
<evidence type="ECO:0000313" key="3">
    <source>
        <dbReference type="EMBL" id="UXX83921.1"/>
    </source>
</evidence>
<dbReference type="EMBL" id="CP106738">
    <property type="protein sequence ID" value="UXX83921.1"/>
    <property type="molecule type" value="Genomic_DNA"/>
</dbReference>
<keyword evidence="2" id="KW-0812">Transmembrane</keyword>
<keyword evidence="2" id="KW-0472">Membrane</keyword>